<protein>
    <submittedName>
        <fullName evidence="1">Uncharacterized protein</fullName>
    </submittedName>
</protein>
<dbReference type="SUPFAM" id="SSF53613">
    <property type="entry name" value="Ribokinase-like"/>
    <property type="match status" value="1"/>
</dbReference>
<dbReference type="Proteomes" id="UP001623232">
    <property type="component" value="Chromosome"/>
</dbReference>
<dbReference type="RefSeq" id="WP_406648905.1">
    <property type="nucleotide sequence ID" value="NZ_CP123584.1"/>
</dbReference>
<name>A0ABZ2XYD2_9RHOB</name>
<reference evidence="1 2" key="1">
    <citation type="submission" date="2023-04" db="EMBL/GenBank/DDBJ databases">
        <title>Complete genome sequence of Alisedimentitalea scapharcae.</title>
        <authorList>
            <person name="Rong J.-C."/>
            <person name="Yi M.-L."/>
            <person name="Zhao Q."/>
        </authorList>
    </citation>
    <scope>NUCLEOTIDE SEQUENCE [LARGE SCALE GENOMIC DNA]</scope>
    <source>
        <strain evidence="1 2">KCTC 42119</strain>
    </source>
</reference>
<sequence>MMKQADIVNVPDQDLNWILPAPVPVEEKVETGDTFNAGFLTNMSELGQLKRPKLKTLSPKVLEAALSHGARVAAVPVLRAGANPPWAGEL</sequence>
<accession>A0ABZ2XYD2</accession>
<dbReference type="EMBL" id="CP123584">
    <property type="protein sequence ID" value="WZK90302.1"/>
    <property type="molecule type" value="Genomic_DNA"/>
</dbReference>
<evidence type="ECO:0000313" key="2">
    <source>
        <dbReference type="Proteomes" id="UP001623232"/>
    </source>
</evidence>
<evidence type="ECO:0000313" key="1">
    <source>
        <dbReference type="EMBL" id="WZK90302.1"/>
    </source>
</evidence>
<dbReference type="InterPro" id="IPR029056">
    <property type="entry name" value="Ribokinase-like"/>
</dbReference>
<gene>
    <name evidence="1" type="ORF">QEZ52_07100</name>
</gene>
<organism evidence="1 2">
    <name type="scientific">Aliisedimentitalea scapharcae</name>
    <dbReference type="NCBI Taxonomy" id="1524259"/>
    <lineage>
        <taxon>Bacteria</taxon>
        <taxon>Pseudomonadati</taxon>
        <taxon>Pseudomonadota</taxon>
        <taxon>Alphaproteobacteria</taxon>
        <taxon>Rhodobacterales</taxon>
        <taxon>Roseobacteraceae</taxon>
        <taxon>Aliisedimentitalea</taxon>
    </lineage>
</organism>
<dbReference type="Gene3D" id="3.40.1190.20">
    <property type="match status" value="1"/>
</dbReference>
<proteinExistence type="predicted"/>
<keyword evidence="2" id="KW-1185">Reference proteome</keyword>